<dbReference type="EMBL" id="LR796622">
    <property type="protein sequence ID" value="CAB4154524.1"/>
    <property type="molecule type" value="Genomic_DNA"/>
</dbReference>
<reference evidence="1" key="1">
    <citation type="submission" date="2020-04" db="EMBL/GenBank/DDBJ databases">
        <authorList>
            <person name="Chiriac C."/>
            <person name="Salcher M."/>
            <person name="Ghai R."/>
            <person name="Kavagutti S V."/>
        </authorList>
    </citation>
    <scope>NUCLEOTIDE SEQUENCE</scope>
</reference>
<evidence type="ECO:0000313" key="1">
    <source>
        <dbReference type="EMBL" id="CAB4154524.1"/>
    </source>
</evidence>
<protein>
    <submittedName>
        <fullName evidence="1">Uncharacterized protein</fullName>
    </submittedName>
</protein>
<proteinExistence type="predicted"/>
<name>A0A6J5NGJ8_9CAUD</name>
<gene>
    <name evidence="1" type="ORF">UFOVP645_8</name>
</gene>
<sequence>MKYIITLINTSGIMLEETLDLPVEDSISWTDFVQLRLVKDLLLVNPSMEIVDITPIGMPNSYSAEQQLINTLRHQGLRKGQNAQGHTSYEEEDTF</sequence>
<organism evidence="1">
    <name type="scientific">uncultured Caudovirales phage</name>
    <dbReference type="NCBI Taxonomy" id="2100421"/>
    <lineage>
        <taxon>Viruses</taxon>
        <taxon>Duplodnaviria</taxon>
        <taxon>Heunggongvirae</taxon>
        <taxon>Uroviricota</taxon>
        <taxon>Caudoviricetes</taxon>
        <taxon>Peduoviridae</taxon>
        <taxon>Maltschvirus</taxon>
        <taxon>Maltschvirus maltsch</taxon>
    </lineage>
</organism>
<accession>A0A6J5NGJ8</accession>